<dbReference type="InterPro" id="IPR053151">
    <property type="entry name" value="RNase_H-like"/>
</dbReference>
<proteinExistence type="predicted"/>
<keyword evidence="3" id="KW-1185">Reference proteome</keyword>
<dbReference type="InterPro" id="IPR036397">
    <property type="entry name" value="RNaseH_sf"/>
</dbReference>
<accession>A0A7J6W358</accession>
<dbReference type="SUPFAM" id="SSF53098">
    <property type="entry name" value="Ribonuclease H-like"/>
    <property type="match status" value="1"/>
</dbReference>
<dbReference type="InterPro" id="IPR012337">
    <property type="entry name" value="RNaseH-like_sf"/>
</dbReference>
<organism evidence="2 3">
    <name type="scientific">Thalictrum thalictroides</name>
    <name type="common">Rue-anemone</name>
    <name type="synonym">Anemone thalictroides</name>
    <dbReference type="NCBI Taxonomy" id="46969"/>
    <lineage>
        <taxon>Eukaryota</taxon>
        <taxon>Viridiplantae</taxon>
        <taxon>Streptophyta</taxon>
        <taxon>Embryophyta</taxon>
        <taxon>Tracheophyta</taxon>
        <taxon>Spermatophyta</taxon>
        <taxon>Magnoliopsida</taxon>
        <taxon>Ranunculales</taxon>
        <taxon>Ranunculaceae</taxon>
        <taxon>Thalictroideae</taxon>
        <taxon>Thalictrum</taxon>
    </lineage>
</organism>
<name>A0A7J6W358_THATH</name>
<dbReference type="GO" id="GO:0004523">
    <property type="term" value="F:RNA-DNA hybrid ribonuclease activity"/>
    <property type="evidence" value="ECO:0007669"/>
    <property type="project" value="InterPro"/>
</dbReference>
<protein>
    <recommendedName>
        <fullName evidence="1">RNase H type-1 domain-containing protein</fullName>
    </recommendedName>
</protein>
<dbReference type="Gene3D" id="3.30.420.10">
    <property type="entry name" value="Ribonuclease H-like superfamily/Ribonuclease H"/>
    <property type="match status" value="1"/>
</dbReference>
<reference evidence="2 3" key="1">
    <citation type="submission" date="2020-06" db="EMBL/GenBank/DDBJ databases">
        <title>Transcriptomic and genomic resources for Thalictrum thalictroides and T. hernandezii: Facilitating candidate gene discovery in an emerging model plant lineage.</title>
        <authorList>
            <person name="Arias T."/>
            <person name="Riano-Pachon D.M."/>
            <person name="Di Stilio V.S."/>
        </authorList>
    </citation>
    <scope>NUCLEOTIDE SEQUENCE [LARGE SCALE GENOMIC DNA]</scope>
    <source>
        <strain evidence="3">cv. WT478/WT964</strain>
        <tissue evidence="2">Leaves</tissue>
    </source>
</reference>
<dbReference type="Proteomes" id="UP000554482">
    <property type="component" value="Unassembled WGS sequence"/>
</dbReference>
<sequence>MTHANGKFVAMGELGPTTTGMCMLNSDCSLQAEGAGYGVVIRNHLGEARAAFCANSNVRYLELKAIANVVEIAISMGIQKLCIRADSSQAIRIITKKTNPTWRGQATEIEHSLNQMEHEATHFETKQTSKLRCLAF</sequence>
<evidence type="ECO:0000313" key="2">
    <source>
        <dbReference type="EMBL" id="KAF5191806.1"/>
    </source>
</evidence>
<dbReference type="GO" id="GO:0003676">
    <property type="term" value="F:nucleic acid binding"/>
    <property type="evidence" value="ECO:0007669"/>
    <property type="project" value="InterPro"/>
</dbReference>
<dbReference type="InterPro" id="IPR002156">
    <property type="entry name" value="RNaseH_domain"/>
</dbReference>
<dbReference type="EMBL" id="JABWDY010022296">
    <property type="protein sequence ID" value="KAF5191806.1"/>
    <property type="molecule type" value="Genomic_DNA"/>
</dbReference>
<feature type="domain" description="RNase H type-1" evidence="1">
    <location>
        <begin position="29"/>
        <end position="123"/>
    </location>
</feature>
<dbReference type="Pfam" id="PF13456">
    <property type="entry name" value="RVT_3"/>
    <property type="match status" value="1"/>
</dbReference>
<comment type="caution">
    <text evidence="2">The sequence shown here is derived from an EMBL/GenBank/DDBJ whole genome shotgun (WGS) entry which is preliminary data.</text>
</comment>
<evidence type="ECO:0000313" key="3">
    <source>
        <dbReference type="Proteomes" id="UP000554482"/>
    </source>
</evidence>
<gene>
    <name evidence="2" type="ORF">FRX31_018606</name>
</gene>
<dbReference type="AlphaFoldDB" id="A0A7J6W358"/>
<dbReference type="PANTHER" id="PTHR47723">
    <property type="entry name" value="OS05G0353850 PROTEIN"/>
    <property type="match status" value="1"/>
</dbReference>
<dbReference type="PANTHER" id="PTHR47723:SF19">
    <property type="entry name" value="POLYNUCLEOTIDYL TRANSFERASE, RIBONUCLEASE H-LIKE SUPERFAMILY PROTEIN"/>
    <property type="match status" value="1"/>
</dbReference>
<evidence type="ECO:0000259" key="1">
    <source>
        <dbReference type="Pfam" id="PF13456"/>
    </source>
</evidence>